<evidence type="ECO:0000313" key="11">
    <source>
        <dbReference type="Proteomes" id="UP000002258"/>
    </source>
</evidence>
<dbReference type="InParanoid" id="A3GHV7"/>
<dbReference type="PRINTS" id="PR00171">
    <property type="entry name" value="SUGRTRNSPORT"/>
</dbReference>
<dbReference type="OMA" id="WNSFQYL"/>
<dbReference type="GeneID" id="4851856"/>
<dbReference type="HOGENOM" id="CLU_001265_30_12_1"/>
<dbReference type="NCBIfam" id="TIGR00879">
    <property type="entry name" value="SP"/>
    <property type="match status" value="1"/>
</dbReference>
<sequence length="581" mass="64740">MSIEKLNNVVAVSSQVEEKQKVKFRWRVADDHSPKEIYNKTLFLSVLVFGILGAARGTDEGTVAGAMHQPSFKHLFGLSDKSKSEHEIADLKSNIAAMVQLGSVGGAILAMYTVDKLGRVRAVQQVCVIWIIGAIIQMTSRNVGQLYAGRLIEGFAIGQTTTIGPTYMSEVAPPAYRGLFGCLFSGAVYLGIFLSYSVNYATAKHMSGSTNSQWMIPLCLKFIFSGFVFIGSLFSYESPRWLLKVGKNDRALKSLCKLRQLPPDHPYIVGEINDINEQVFAEREATSNYSVWQKFRDLVTVKSISYRFFVIGFMSQLLGQWSGANAITIYAGDLFSYAGIKGVEVMKMTVILGVIKFCSAYFSAFFIIDFLGRRKALYIGITIQMISILFFAIFLQIVPHATEEGWTLSPSEKAASKAAMAALYISGIGWTMGFNSVQYLLGSEIFPLKLRSFGQSLIMVFHFANQYGNSKAVPKMLISLKKYGAFYFFTVVCAMSLFWSWFFIPEISGRSLESMEEVFNLPWYLVGRKGAILCPDTSAVGKITHLADRGSVEILEDLERQKGEEELLENASDEDKNNKYK</sequence>
<evidence type="ECO:0000256" key="5">
    <source>
        <dbReference type="ARBA" id="ARBA00022989"/>
    </source>
</evidence>
<protein>
    <submittedName>
        <fullName evidence="10">Quinate permease (Quinate transporter)</fullName>
    </submittedName>
</protein>
<keyword evidence="3 7" id="KW-0813">Transport</keyword>
<evidence type="ECO:0000256" key="8">
    <source>
        <dbReference type="SAM" id="Phobius"/>
    </source>
</evidence>
<dbReference type="EMBL" id="AAVQ01000002">
    <property type="protein sequence ID" value="EAZ63121.1"/>
    <property type="molecule type" value="Genomic_DNA"/>
</dbReference>
<dbReference type="PROSITE" id="PS50850">
    <property type="entry name" value="MFS"/>
    <property type="match status" value="1"/>
</dbReference>
<feature type="domain" description="Major facilitator superfamily (MFS) profile" evidence="9">
    <location>
        <begin position="45"/>
        <end position="508"/>
    </location>
</feature>
<dbReference type="PANTHER" id="PTHR48022:SF8">
    <property type="entry name" value="MAJOR FACILITATOR SUPERFAMILY (MFS) PROFILE DOMAIN-CONTAINING PROTEIN-RELATED"/>
    <property type="match status" value="1"/>
</dbReference>
<dbReference type="AlphaFoldDB" id="A3GHV7"/>
<comment type="caution">
    <text evidence="10">The sequence shown here is derived from an EMBL/GenBank/DDBJ whole genome shotgun (WGS) entry which is preliminary data.</text>
</comment>
<evidence type="ECO:0000259" key="9">
    <source>
        <dbReference type="PROSITE" id="PS50850"/>
    </source>
</evidence>
<dbReference type="PROSITE" id="PS00217">
    <property type="entry name" value="SUGAR_TRANSPORT_2"/>
    <property type="match status" value="1"/>
</dbReference>
<name>A3GHV7_PICST</name>
<feature type="transmembrane region" description="Helical" evidence="8">
    <location>
        <begin position="350"/>
        <end position="370"/>
    </location>
</feature>
<keyword evidence="11" id="KW-1185">Reference proteome</keyword>
<evidence type="ECO:0000256" key="1">
    <source>
        <dbReference type="ARBA" id="ARBA00004141"/>
    </source>
</evidence>
<dbReference type="PANTHER" id="PTHR48022">
    <property type="entry name" value="PLASTIDIC GLUCOSE TRANSPORTER 4"/>
    <property type="match status" value="1"/>
</dbReference>
<dbReference type="GO" id="GO:0016020">
    <property type="term" value="C:membrane"/>
    <property type="evidence" value="ECO:0007669"/>
    <property type="project" value="UniProtKB-SubCell"/>
</dbReference>
<dbReference type="eggNOG" id="KOG0254">
    <property type="taxonomic scope" value="Eukaryota"/>
</dbReference>
<dbReference type="InterPro" id="IPR020846">
    <property type="entry name" value="MFS_dom"/>
</dbReference>
<evidence type="ECO:0000313" key="10">
    <source>
        <dbReference type="EMBL" id="EAZ63121.1"/>
    </source>
</evidence>
<feature type="transmembrane region" description="Helical" evidence="8">
    <location>
        <begin position="418"/>
        <end position="441"/>
    </location>
</feature>
<comment type="similarity">
    <text evidence="2 7">Belongs to the major facilitator superfamily. Sugar transporter (TC 2.A.1.1) family.</text>
</comment>
<reference evidence="10 11" key="1">
    <citation type="journal article" date="2007" name="Nat. Biotechnol.">
        <title>Genome sequence of the lignocellulose-bioconverting and xylose-fermenting yeast Pichia stipitis.</title>
        <authorList>
            <person name="Jeffries T.W."/>
            <person name="Grigoriev I.V."/>
            <person name="Grimwood J."/>
            <person name="Laplaza J.M."/>
            <person name="Aerts A."/>
            <person name="Salamov A."/>
            <person name="Schmutz J."/>
            <person name="Lindquist E."/>
            <person name="Dehal P."/>
            <person name="Shapiro H."/>
            <person name="Jin Y.S."/>
            <person name="Passoth V."/>
            <person name="Richardson P.M."/>
        </authorList>
    </citation>
    <scope>NUCLEOTIDE SEQUENCE [LARGE SCALE GENOMIC DNA]</scope>
    <source>
        <strain evidence="11">ATCC 58785 / CBS 6054 / NBRC 10063 / NRRL Y-11545</strain>
    </source>
</reference>
<dbReference type="InterPro" id="IPR050360">
    <property type="entry name" value="MFS_Sugar_Transporters"/>
</dbReference>
<dbReference type="Gene3D" id="1.20.1250.20">
    <property type="entry name" value="MFS general substrate transporter like domains"/>
    <property type="match status" value="1"/>
</dbReference>
<dbReference type="InterPro" id="IPR005828">
    <property type="entry name" value="MFS_sugar_transport-like"/>
</dbReference>
<dbReference type="FunFam" id="1.20.1250.20:FF:000313">
    <property type="entry name" value="MFS quinate transporter"/>
    <property type="match status" value="1"/>
</dbReference>
<dbReference type="InterPro" id="IPR036259">
    <property type="entry name" value="MFS_trans_sf"/>
</dbReference>
<feature type="transmembrane region" description="Helical" evidence="8">
    <location>
        <begin position="377"/>
        <end position="398"/>
    </location>
</feature>
<dbReference type="Proteomes" id="UP000002258">
    <property type="component" value="Chromosome 1"/>
</dbReference>
<evidence type="ECO:0000256" key="2">
    <source>
        <dbReference type="ARBA" id="ARBA00010992"/>
    </source>
</evidence>
<feature type="transmembrane region" description="Helical" evidence="8">
    <location>
        <begin position="485"/>
        <end position="504"/>
    </location>
</feature>
<feature type="transmembrane region" description="Helical" evidence="8">
    <location>
        <begin position="214"/>
        <end position="234"/>
    </location>
</feature>
<dbReference type="InterPro" id="IPR005829">
    <property type="entry name" value="Sugar_transporter_CS"/>
</dbReference>
<keyword evidence="5 8" id="KW-1133">Transmembrane helix</keyword>
<gene>
    <name evidence="10" type="primary">QUP4</name>
    <name evidence="10" type="ORF">PICST_39416</name>
</gene>
<proteinExistence type="inferred from homology"/>
<organism evidence="10 11">
    <name type="scientific">Scheffersomyces stipitis (strain ATCC 58785 / CBS 6054 / NBRC 10063 / NRRL Y-11545)</name>
    <name type="common">Yeast</name>
    <name type="synonym">Pichia stipitis</name>
    <dbReference type="NCBI Taxonomy" id="322104"/>
    <lineage>
        <taxon>Eukaryota</taxon>
        <taxon>Fungi</taxon>
        <taxon>Dikarya</taxon>
        <taxon>Ascomycota</taxon>
        <taxon>Saccharomycotina</taxon>
        <taxon>Pichiomycetes</taxon>
        <taxon>Debaryomycetaceae</taxon>
        <taxon>Scheffersomyces</taxon>
    </lineage>
</organism>
<accession>A3GHV7</accession>
<dbReference type="GO" id="GO:0005351">
    <property type="term" value="F:carbohydrate:proton symporter activity"/>
    <property type="evidence" value="ECO:0007669"/>
    <property type="project" value="TreeGrafter"/>
</dbReference>
<dbReference type="OrthoDB" id="508119at2759"/>
<dbReference type="KEGG" id="pic:PICST_39416"/>
<evidence type="ECO:0000256" key="6">
    <source>
        <dbReference type="ARBA" id="ARBA00023136"/>
    </source>
</evidence>
<dbReference type="InterPro" id="IPR003663">
    <property type="entry name" value="Sugar/inositol_transpt"/>
</dbReference>
<comment type="subcellular location">
    <subcellularLocation>
        <location evidence="1">Membrane</location>
        <topology evidence="1">Multi-pass membrane protein</topology>
    </subcellularLocation>
</comment>
<feature type="transmembrane region" description="Helical" evidence="8">
    <location>
        <begin position="175"/>
        <end position="194"/>
    </location>
</feature>
<dbReference type="SUPFAM" id="SSF103473">
    <property type="entry name" value="MFS general substrate transporter"/>
    <property type="match status" value="1"/>
</dbReference>
<keyword evidence="6 8" id="KW-0472">Membrane</keyword>
<dbReference type="PROSITE" id="PS00216">
    <property type="entry name" value="SUGAR_TRANSPORT_1"/>
    <property type="match status" value="1"/>
</dbReference>
<evidence type="ECO:0000256" key="7">
    <source>
        <dbReference type="RuleBase" id="RU003346"/>
    </source>
</evidence>
<evidence type="ECO:0000256" key="4">
    <source>
        <dbReference type="ARBA" id="ARBA00022692"/>
    </source>
</evidence>
<keyword evidence="4 8" id="KW-0812">Transmembrane</keyword>
<dbReference type="RefSeq" id="XP_001387144.1">
    <property type="nucleotide sequence ID" value="XM_001387107.1"/>
</dbReference>
<feature type="transmembrane region" description="Helical" evidence="8">
    <location>
        <begin position="304"/>
        <end position="330"/>
    </location>
</feature>
<evidence type="ECO:0000256" key="3">
    <source>
        <dbReference type="ARBA" id="ARBA00022448"/>
    </source>
</evidence>
<dbReference type="Pfam" id="PF00083">
    <property type="entry name" value="Sugar_tr"/>
    <property type="match status" value="1"/>
</dbReference>